<evidence type="ECO:0000259" key="2">
    <source>
        <dbReference type="Pfam" id="PF24883"/>
    </source>
</evidence>
<dbReference type="Proteomes" id="UP001243330">
    <property type="component" value="Unassembled WGS sequence"/>
</dbReference>
<evidence type="ECO:0000256" key="1">
    <source>
        <dbReference type="ARBA" id="ARBA00022737"/>
    </source>
</evidence>
<dbReference type="InterPro" id="IPR056693">
    <property type="entry name" value="DUF7791"/>
</dbReference>
<evidence type="ECO:0000259" key="3">
    <source>
        <dbReference type="Pfam" id="PF25053"/>
    </source>
</evidence>
<proteinExistence type="predicted"/>
<dbReference type="EMBL" id="JAQOWY010000004">
    <property type="protein sequence ID" value="KAK1856944.1"/>
    <property type="molecule type" value="Genomic_DNA"/>
</dbReference>
<keyword evidence="1" id="KW-0677">Repeat</keyword>
<dbReference type="Pfam" id="PF25053">
    <property type="entry name" value="DUF7791"/>
    <property type="match status" value="1"/>
</dbReference>
<dbReference type="InterPro" id="IPR056884">
    <property type="entry name" value="NPHP3-like_N"/>
</dbReference>
<evidence type="ECO:0008006" key="6">
    <source>
        <dbReference type="Google" id="ProtNLM"/>
    </source>
</evidence>
<evidence type="ECO:0000313" key="5">
    <source>
        <dbReference type="Proteomes" id="UP001243330"/>
    </source>
</evidence>
<gene>
    <name evidence="4" type="ORF">CCHR01_00506</name>
</gene>
<reference evidence="4" key="1">
    <citation type="submission" date="2023-01" db="EMBL/GenBank/DDBJ databases">
        <title>Colletotrichum chrysophilum M932 genome sequence.</title>
        <authorList>
            <person name="Baroncelli R."/>
        </authorList>
    </citation>
    <scope>NUCLEOTIDE SEQUENCE</scope>
    <source>
        <strain evidence="4">M932</strain>
    </source>
</reference>
<dbReference type="PANTHER" id="PTHR10039">
    <property type="entry name" value="AMELOGENIN"/>
    <property type="match status" value="1"/>
</dbReference>
<dbReference type="PANTHER" id="PTHR10039:SF5">
    <property type="entry name" value="NACHT DOMAIN-CONTAINING PROTEIN"/>
    <property type="match status" value="1"/>
</dbReference>
<accession>A0AAD9B1D7</accession>
<name>A0AAD9B1D7_9PEZI</name>
<organism evidence="4 5">
    <name type="scientific">Colletotrichum chrysophilum</name>
    <dbReference type="NCBI Taxonomy" id="1836956"/>
    <lineage>
        <taxon>Eukaryota</taxon>
        <taxon>Fungi</taxon>
        <taxon>Dikarya</taxon>
        <taxon>Ascomycota</taxon>
        <taxon>Pezizomycotina</taxon>
        <taxon>Sordariomycetes</taxon>
        <taxon>Hypocreomycetidae</taxon>
        <taxon>Glomerellales</taxon>
        <taxon>Glomerellaceae</taxon>
        <taxon>Colletotrichum</taxon>
        <taxon>Colletotrichum gloeosporioides species complex</taxon>
    </lineage>
</organism>
<evidence type="ECO:0000313" key="4">
    <source>
        <dbReference type="EMBL" id="KAK1856944.1"/>
    </source>
</evidence>
<protein>
    <recommendedName>
        <fullName evidence="6">NACHT domain-containing protein</fullName>
    </recommendedName>
</protein>
<keyword evidence="5" id="KW-1185">Reference proteome</keyword>
<comment type="caution">
    <text evidence="4">The sequence shown here is derived from an EMBL/GenBank/DDBJ whole genome shotgun (WGS) entry which is preliminary data.</text>
</comment>
<feature type="domain" description="Nephrocystin 3-like N-terminal" evidence="2">
    <location>
        <begin position="20"/>
        <end position="146"/>
    </location>
</feature>
<dbReference type="Pfam" id="PF24883">
    <property type="entry name" value="NPHP3_N"/>
    <property type="match status" value="1"/>
</dbReference>
<feature type="domain" description="DUF7791" evidence="3">
    <location>
        <begin position="267"/>
        <end position="363"/>
    </location>
</feature>
<sequence length="731" mass="84700">MVDQNTDKLKIIGDRRLVTGKFFFWSSGTRLQKSLAGLSRALLIDVFQASPGLVSLAFQPRWKEAIDSPWQTGKALTLTDQECIEALERLIAESSKQSFSHRFCFFIDALDELQETPDFTFRDLSRTLKSWVQASGGNVKFCVSSREYYQFMDEFESKSRIRLHEVTKQDMFSFARRKIHFPDPMYTFRKLDYLVLAIVEKAQGVFLWTVIVTNDVSEKLSDGHCHKDLIQRIDSLLDELESLFMHVIEALPRQDRPGAYKIILLMLEASHWDLPLSVLDFVFLGQYEKDPRPDFFLQHRPSPIYAKKTTDEILVCERRLVRCCRGLIETVGKCSEFRRVQFSHRSVQEFLMQPEIQARLNICLSVLDTKEALSQMVCLSQRAYGLNMPSCPRQYNWLRQVMAMREAGQLDREPWVFLNSLEMLFSQESPWFPATSVIRVGKRPFRCAIDPYTRWLEGCSYGDMRSPVFWLSHRGYSEFSIWWLRHTPMTDKLKSQAQLLISCTVAHLAPRSYDTLAEPGDQLAHICLCMVQIGLERGLIIPDSAMDFIACGRLGCKFECCEQRGSFTILETFFLEGLVSHIRGIKNVEWIGDVLEALLLHEANLDFTFSFEDADTEYMGRILLRAGQKNIGQHLFDINGYAKKNSRYFSNLSPRDVVKKCNFHNKDRLLELLDGQMNRYNKKVCPEPRLILRHKPWARSTICHTLLGAFLGKHRVFMNLPFRNLVLLTLA</sequence>
<dbReference type="AlphaFoldDB" id="A0AAD9B1D7"/>